<dbReference type="GeneID" id="87818144"/>
<dbReference type="InterPro" id="IPR012908">
    <property type="entry name" value="PGAP1-ab_dom-like"/>
</dbReference>
<dbReference type="InterPro" id="IPR052374">
    <property type="entry name" value="SERAC1"/>
</dbReference>
<keyword evidence="5" id="KW-0677">Repeat</keyword>
<dbReference type="GO" id="GO:0005739">
    <property type="term" value="C:mitochondrion"/>
    <property type="evidence" value="ECO:0007669"/>
    <property type="project" value="UniProtKB-SubCell"/>
</dbReference>
<protein>
    <recommendedName>
        <fullName evidence="4 9">GPI inositol-deacylase</fullName>
        <ecNumber evidence="9">3.1.-.-</ecNumber>
    </recommendedName>
</protein>
<dbReference type="EC" id="3.1.-.-" evidence="9"/>
<dbReference type="PANTHER" id="PTHR48182">
    <property type="entry name" value="PROTEIN SERAC1"/>
    <property type="match status" value="1"/>
</dbReference>
<sequence length="579" mass="65263">MEFAITKTNTRSSGLRTLVPDSTGLSQHPSTIRSFFRGVLRRLNSLFGVVDARGPLGLNLLHEPIDPQADFIFVHGLFGGSRKTWSYSSEPGMFWPKEWLPKEANLQHVRVHSYGYGSNGSRKESVLTVHDFAQALIADIYNSPSLSENDSTPIVFVAHSMGGLVVKKAYSLALSDPIYTAVARRIRTMIFLGTPHQGADSAQIIRMIRLVAGYGAKAYLDDLSPGNKINDEFRDVSHNLSLWSFFEGVPTTVGPVSSLIVKKESAILGLPGEHIQYLEADHRRICKFESPMCPNYLILKRAFVTIFKMLEAEGLFKRRNSHAEPQKLVSSFLQVESRPDDICPAVARISRRITCRWLTNNVVFQRWIQTSIDRSPDKLHSKAVFPELNNDQDRVLLLRGGPGSGKSVATSHVVKYLETRNLGCSYYYLQQHDETRSGLWGLLRSLAFQMAESIPDVQKAVVSLIEDGVTIDPGDYRTLWTELFVDRIFRLETLKSHFWVIDALDECSRREKLELLVMLSDVFHGTPIRVFLSTRPDDLLERLFSQDDISFQVLNTRQASFLGTMRLLFQLSLGVSAIP</sequence>
<keyword evidence="6 9" id="KW-0256">Endoplasmic reticulum</keyword>
<evidence type="ECO:0000256" key="9">
    <source>
        <dbReference type="RuleBase" id="RU365011"/>
    </source>
</evidence>
<dbReference type="RefSeq" id="XP_062634943.1">
    <property type="nucleotide sequence ID" value="XM_062781531.1"/>
</dbReference>
<keyword evidence="9" id="KW-0653">Protein transport</keyword>
<organism evidence="12 13">
    <name type="scientific">Dichotomopilus funicola</name>
    <dbReference type="NCBI Taxonomy" id="1934379"/>
    <lineage>
        <taxon>Eukaryota</taxon>
        <taxon>Fungi</taxon>
        <taxon>Dikarya</taxon>
        <taxon>Ascomycota</taxon>
        <taxon>Pezizomycotina</taxon>
        <taxon>Sordariomycetes</taxon>
        <taxon>Sordariomycetidae</taxon>
        <taxon>Sordariales</taxon>
        <taxon>Chaetomiaceae</taxon>
        <taxon>Dichotomopilus</taxon>
    </lineage>
</organism>
<feature type="domain" description="GPI inositol-deacylase PGAP1-like alpha/beta" evidence="10">
    <location>
        <begin position="72"/>
        <end position="201"/>
    </location>
</feature>
<evidence type="ECO:0000256" key="6">
    <source>
        <dbReference type="ARBA" id="ARBA00022824"/>
    </source>
</evidence>
<dbReference type="SUPFAM" id="SSF53474">
    <property type="entry name" value="alpha/beta-Hydrolases"/>
    <property type="match status" value="1"/>
</dbReference>
<reference evidence="12" key="2">
    <citation type="submission" date="2023-05" db="EMBL/GenBank/DDBJ databases">
        <authorList>
            <consortium name="Lawrence Berkeley National Laboratory"/>
            <person name="Steindorff A."/>
            <person name="Hensen N."/>
            <person name="Bonometti L."/>
            <person name="Westerberg I."/>
            <person name="Brannstrom I.O."/>
            <person name="Guillou S."/>
            <person name="Cros-Aarteil S."/>
            <person name="Calhoun S."/>
            <person name="Haridas S."/>
            <person name="Kuo A."/>
            <person name="Mondo S."/>
            <person name="Pangilinan J."/>
            <person name="Riley R."/>
            <person name="Labutti K."/>
            <person name="Andreopoulos B."/>
            <person name="Lipzen A."/>
            <person name="Chen C."/>
            <person name="Yanf M."/>
            <person name="Daum C."/>
            <person name="Ng V."/>
            <person name="Clum A."/>
            <person name="Ohm R."/>
            <person name="Martin F."/>
            <person name="Silar P."/>
            <person name="Natvig D."/>
            <person name="Lalanne C."/>
            <person name="Gautier V."/>
            <person name="Ament-Velasquez S.L."/>
            <person name="Kruys A."/>
            <person name="Hutchinson M.I."/>
            <person name="Powell A.J."/>
            <person name="Barry K."/>
            <person name="Miller A.N."/>
            <person name="Grigoriev I.V."/>
            <person name="Debuchy R."/>
            <person name="Gladieux P."/>
            <person name="Thoren M.H."/>
            <person name="Johannesson H."/>
        </authorList>
    </citation>
    <scope>NUCLEOTIDE SEQUENCE</scope>
    <source>
        <strain evidence="12">CBS 141.50</strain>
    </source>
</reference>
<evidence type="ECO:0000259" key="11">
    <source>
        <dbReference type="Pfam" id="PF24883"/>
    </source>
</evidence>
<comment type="subcellular location">
    <subcellularLocation>
        <location evidence="9">Endoplasmic reticulum membrane</location>
    </subcellularLocation>
    <subcellularLocation>
        <location evidence="3">Membrane</location>
    </subcellularLocation>
    <subcellularLocation>
        <location evidence="2">Mitochondrion</location>
    </subcellularLocation>
</comment>
<dbReference type="PANTHER" id="PTHR48182:SF2">
    <property type="entry name" value="PROTEIN SERAC1"/>
    <property type="match status" value="1"/>
</dbReference>
<dbReference type="Gene3D" id="3.40.50.300">
    <property type="entry name" value="P-loop containing nucleotide triphosphate hydrolases"/>
    <property type="match status" value="1"/>
</dbReference>
<dbReference type="InterPro" id="IPR056884">
    <property type="entry name" value="NPHP3-like_N"/>
</dbReference>
<dbReference type="EMBL" id="MU853609">
    <property type="protein sequence ID" value="KAK4141572.1"/>
    <property type="molecule type" value="Genomic_DNA"/>
</dbReference>
<dbReference type="GO" id="GO:0016788">
    <property type="term" value="F:hydrolase activity, acting on ester bonds"/>
    <property type="evidence" value="ECO:0007669"/>
    <property type="project" value="InterPro"/>
</dbReference>
<dbReference type="GO" id="GO:0015031">
    <property type="term" value="P:protein transport"/>
    <property type="evidence" value="ECO:0007669"/>
    <property type="project" value="UniProtKB-KW"/>
</dbReference>
<feature type="domain" description="Nephrocystin 3-like N-terminal" evidence="11">
    <location>
        <begin position="354"/>
        <end position="535"/>
    </location>
</feature>
<dbReference type="Pfam" id="PF24883">
    <property type="entry name" value="NPHP3_N"/>
    <property type="match status" value="1"/>
</dbReference>
<dbReference type="Proteomes" id="UP001302676">
    <property type="component" value="Unassembled WGS sequence"/>
</dbReference>
<dbReference type="InterPro" id="IPR027417">
    <property type="entry name" value="P-loop_NTPase"/>
</dbReference>
<evidence type="ECO:0000256" key="4">
    <source>
        <dbReference type="ARBA" id="ARBA00015856"/>
    </source>
</evidence>
<comment type="function">
    <text evidence="1 9">Involved in inositol deacylation of GPI-anchored proteins which plays important roles in the quality control and ER-associated degradation of GPI-anchored proteins.</text>
</comment>
<evidence type="ECO:0000256" key="2">
    <source>
        <dbReference type="ARBA" id="ARBA00004173"/>
    </source>
</evidence>
<dbReference type="InterPro" id="IPR029058">
    <property type="entry name" value="AB_hydrolase_fold"/>
</dbReference>
<dbReference type="GO" id="GO:0005789">
    <property type="term" value="C:endoplasmic reticulum membrane"/>
    <property type="evidence" value="ECO:0007669"/>
    <property type="project" value="UniProtKB-SubCell"/>
</dbReference>
<evidence type="ECO:0000259" key="10">
    <source>
        <dbReference type="Pfam" id="PF07819"/>
    </source>
</evidence>
<evidence type="ECO:0000256" key="8">
    <source>
        <dbReference type="ARBA" id="ARBA00023136"/>
    </source>
</evidence>
<keyword evidence="9" id="KW-0813">Transport</keyword>
<evidence type="ECO:0000256" key="3">
    <source>
        <dbReference type="ARBA" id="ARBA00004370"/>
    </source>
</evidence>
<keyword evidence="13" id="KW-1185">Reference proteome</keyword>
<dbReference type="AlphaFoldDB" id="A0AAN6UYI5"/>
<dbReference type="SUPFAM" id="SSF52540">
    <property type="entry name" value="P-loop containing nucleoside triphosphate hydrolases"/>
    <property type="match status" value="1"/>
</dbReference>
<evidence type="ECO:0000256" key="7">
    <source>
        <dbReference type="ARBA" id="ARBA00023128"/>
    </source>
</evidence>
<evidence type="ECO:0000256" key="5">
    <source>
        <dbReference type="ARBA" id="ARBA00022737"/>
    </source>
</evidence>
<evidence type="ECO:0000256" key="1">
    <source>
        <dbReference type="ARBA" id="ARBA00003496"/>
    </source>
</evidence>
<gene>
    <name evidence="12" type="ORF">C8A04DRAFT_30812</name>
</gene>
<comment type="caution">
    <text evidence="12">The sequence shown here is derived from an EMBL/GenBank/DDBJ whole genome shotgun (WGS) entry which is preliminary data.</text>
</comment>
<proteinExistence type="inferred from homology"/>
<evidence type="ECO:0000313" key="12">
    <source>
        <dbReference type="EMBL" id="KAK4141572.1"/>
    </source>
</evidence>
<keyword evidence="9 12" id="KW-0378">Hydrolase</keyword>
<keyword evidence="8 9" id="KW-0472">Membrane</keyword>
<keyword evidence="7" id="KW-0496">Mitochondrion</keyword>
<name>A0AAN6UYI5_9PEZI</name>
<reference evidence="12" key="1">
    <citation type="journal article" date="2023" name="Mol. Phylogenet. Evol.">
        <title>Genome-scale phylogeny and comparative genomics of the fungal order Sordariales.</title>
        <authorList>
            <person name="Hensen N."/>
            <person name="Bonometti L."/>
            <person name="Westerberg I."/>
            <person name="Brannstrom I.O."/>
            <person name="Guillou S."/>
            <person name="Cros-Aarteil S."/>
            <person name="Calhoun S."/>
            <person name="Haridas S."/>
            <person name="Kuo A."/>
            <person name="Mondo S."/>
            <person name="Pangilinan J."/>
            <person name="Riley R."/>
            <person name="LaButti K."/>
            <person name="Andreopoulos B."/>
            <person name="Lipzen A."/>
            <person name="Chen C."/>
            <person name="Yan M."/>
            <person name="Daum C."/>
            <person name="Ng V."/>
            <person name="Clum A."/>
            <person name="Steindorff A."/>
            <person name="Ohm R.A."/>
            <person name="Martin F."/>
            <person name="Silar P."/>
            <person name="Natvig D.O."/>
            <person name="Lalanne C."/>
            <person name="Gautier V."/>
            <person name="Ament-Velasquez S.L."/>
            <person name="Kruys A."/>
            <person name="Hutchinson M.I."/>
            <person name="Powell A.J."/>
            <person name="Barry K."/>
            <person name="Miller A.N."/>
            <person name="Grigoriev I.V."/>
            <person name="Debuchy R."/>
            <person name="Gladieux P."/>
            <person name="Hiltunen Thoren M."/>
            <person name="Johannesson H."/>
        </authorList>
    </citation>
    <scope>NUCLEOTIDE SEQUENCE</scope>
    <source>
        <strain evidence="12">CBS 141.50</strain>
    </source>
</reference>
<dbReference type="Pfam" id="PF07819">
    <property type="entry name" value="PGAP1"/>
    <property type="match status" value="1"/>
</dbReference>
<accession>A0AAN6UYI5</accession>
<comment type="similarity">
    <text evidence="9">Belongs to the GPI inositol-deacylase family.</text>
</comment>
<evidence type="ECO:0000313" key="13">
    <source>
        <dbReference type="Proteomes" id="UP001302676"/>
    </source>
</evidence>
<dbReference type="Gene3D" id="3.40.50.1820">
    <property type="entry name" value="alpha/beta hydrolase"/>
    <property type="match status" value="1"/>
</dbReference>